<dbReference type="EMBL" id="BDUD01000002">
    <property type="protein sequence ID" value="GBG22774.1"/>
    <property type="molecule type" value="Genomic_DNA"/>
</dbReference>
<reference evidence="1 2" key="1">
    <citation type="submission" date="2017-06" db="EMBL/GenBank/DDBJ databases">
        <title>Genome sequencing of cyanobaciteial culture collection at National Institute for Environmental Studies (NIES).</title>
        <authorList>
            <person name="Hirose Y."/>
            <person name="Shimura Y."/>
            <person name="Fujisawa T."/>
            <person name="Nakamura Y."/>
            <person name="Kawachi M."/>
        </authorList>
    </citation>
    <scope>NUCLEOTIDE SEQUENCE [LARGE SCALE GENOMIC DNA]</scope>
    <source>
        <strain evidence="1 2">NIES-4072</strain>
    </source>
</reference>
<evidence type="ECO:0000313" key="2">
    <source>
        <dbReference type="Proteomes" id="UP000245124"/>
    </source>
</evidence>
<comment type="caution">
    <text evidence="1">The sequence shown here is derived from an EMBL/GenBank/DDBJ whole genome shotgun (WGS) entry which is preliminary data.</text>
</comment>
<proteinExistence type="predicted"/>
<keyword evidence="2" id="KW-1185">Reference proteome</keyword>
<name>A0A2R5G4R2_NOSCO</name>
<dbReference type="Proteomes" id="UP000245124">
    <property type="component" value="Unassembled WGS sequence"/>
</dbReference>
<accession>A0A2R5G4R2</accession>
<gene>
    <name evidence="1" type="ORF">NIES4072_64860</name>
</gene>
<sequence length="103" mass="12365">MEDLLCLYAEYFTPFNPIVCFDERPYQLLTDIVKALPCEPGQPPRIDYQYSRQGVCNLFVFYAPHYGWRHVIPIHNSQFAIKKLRYSNAFKVCICIRFFVKWY</sequence>
<protein>
    <submittedName>
        <fullName evidence="1">Transposase</fullName>
    </submittedName>
</protein>
<organism evidence="1 2">
    <name type="scientific">Nostoc commune NIES-4072</name>
    <dbReference type="NCBI Taxonomy" id="2005467"/>
    <lineage>
        <taxon>Bacteria</taxon>
        <taxon>Bacillati</taxon>
        <taxon>Cyanobacteriota</taxon>
        <taxon>Cyanophyceae</taxon>
        <taxon>Nostocales</taxon>
        <taxon>Nostocaceae</taxon>
        <taxon>Nostoc</taxon>
    </lineage>
</organism>
<evidence type="ECO:0000313" key="1">
    <source>
        <dbReference type="EMBL" id="GBG22774.1"/>
    </source>
</evidence>
<dbReference type="AlphaFoldDB" id="A0A2R5G4R2"/>